<sequence>MLLGAVLSSPPNNNSTGTSATKDEHAAESGSLLGNNHTAKGVKIPPATANVTAAGN</sequence>
<keyword evidence="3" id="KW-1185">Reference proteome</keyword>
<accession>A0ABQ0QHB1</accession>
<reference evidence="2" key="1">
    <citation type="submission" date="2013-04" db="EMBL/GenBank/DDBJ databases">
        <title>The genome sequencing project of 58 acetic acid bacteria.</title>
        <authorList>
            <person name="Okamoto-Kainuma A."/>
            <person name="Ishikawa M."/>
            <person name="Umino S."/>
            <person name="Koizumi Y."/>
            <person name="Shiwa Y."/>
            <person name="Yoshikawa H."/>
            <person name="Matsutani M."/>
            <person name="Matsushita K."/>
        </authorList>
    </citation>
    <scope>NUCLEOTIDE SEQUENCE</scope>
    <source>
        <strain evidence="2">NBRC 106556</strain>
    </source>
</reference>
<name>A0ABQ0QHB1_9PROT</name>
<feature type="region of interest" description="Disordered" evidence="1">
    <location>
        <begin position="1"/>
        <end position="56"/>
    </location>
</feature>
<protein>
    <submittedName>
        <fullName evidence="2">Uncharacterized protein</fullName>
    </submittedName>
</protein>
<evidence type="ECO:0000313" key="2">
    <source>
        <dbReference type="EMBL" id="GBR44832.1"/>
    </source>
</evidence>
<evidence type="ECO:0000256" key="1">
    <source>
        <dbReference type="SAM" id="MobiDB-lite"/>
    </source>
</evidence>
<gene>
    <name evidence="2" type="ORF">AA106556_0556</name>
</gene>
<proteinExistence type="predicted"/>
<dbReference type="Proteomes" id="UP001062443">
    <property type="component" value="Unassembled WGS sequence"/>
</dbReference>
<comment type="caution">
    <text evidence="2">The sequence shown here is derived from an EMBL/GenBank/DDBJ whole genome shotgun (WGS) entry which is preliminary data.</text>
</comment>
<evidence type="ECO:0000313" key="3">
    <source>
        <dbReference type="Proteomes" id="UP001062443"/>
    </source>
</evidence>
<dbReference type="EMBL" id="BAQB01000005">
    <property type="protein sequence ID" value="GBR44832.1"/>
    <property type="molecule type" value="Genomic_DNA"/>
</dbReference>
<organism evidence="2 3">
    <name type="scientific">Neokomagataea tanensis NBRC 106556</name>
    <dbReference type="NCBI Taxonomy" id="1223519"/>
    <lineage>
        <taxon>Bacteria</taxon>
        <taxon>Pseudomonadati</taxon>
        <taxon>Pseudomonadota</taxon>
        <taxon>Alphaproteobacteria</taxon>
        <taxon>Acetobacterales</taxon>
        <taxon>Acetobacteraceae</taxon>
        <taxon>Neokomagataea</taxon>
    </lineage>
</organism>